<keyword evidence="2" id="KW-0802">TPR repeat</keyword>
<dbReference type="EMBL" id="KN839852">
    <property type="protein sequence ID" value="KIJ63152.1"/>
    <property type="molecule type" value="Genomic_DNA"/>
</dbReference>
<dbReference type="Proteomes" id="UP000053820">
    <property type="component" value="Unassembled WGS sequence"/>
</dbReference>
<dbReference type="PANTHER" id="PTHR22767:SF2">
    <property type="entry name" value="N(ALPHA)-ACETYLTRANSFERASE 15_16, ISOFORM A"/>
    <property type="match status" value="1"/>
</dbReference>
<dbReference type="AlphaFoldDB" id="A0A0C9WEA0"/>
<organism evidence="4 5">
    <name type="scientific">Hydnomerulius pinastri MD-312</name>
    <dbReference type="NCBI Taxonomy" id="994086"/>
    <lineage>
        <taxon>Eukaryota</taxon>
        <taxon>Fungi</taxon>
        <taxon>Dikarya</taxon>
        <taxon>Basidiomycota</taxon>
        <taxon>Agaricomycotina</taxon>
        <taxon>Agaricomycetes</taxon>
        <taxon>Agaricomycetidae</taxon>
        <taxon>Boletales</taxon>
        <taxon>Boletales incertae sedis</taxon>
        <taxon>Leucogyrophana</taxon>
    </lineage>
</organism>
<feature type="region of interest" description="Disordered" evidence="3">
    <location>
        <begin position="603"/>
        <end position="644"/>
    </location>
</feature>
<dbReference type="SMART" id="SM00028">
    <property type="entry name" value="TPR"/>
    <property type="match status" value="3"/>
</dbReference>
<feature type="compositionally biased region" description="Basic and acidic residues" evidence="3">
    <location>
        <begin position="619"/>
        <end position="641"/>
    </location>
</feature>
<dbReference type="InterPro" id="IPR019734">
    <property type="entry name" value="TPR_rpt"/>
</dbReference>
<evidence type="ECO:0000256" key="2">
    <source>
        <dbReference type="ARBA" id="ARBA00022803"/>
    </source>
</evidence>
<dbReference type="PIRSF" id="PIRSF000422">
    <property type="entry name" value="N-terminal-AcTrfase-A_aux_su"/>
    <property type="match status" value="1"/>
</dbReference>
<reference evidence="4 5" key="1">
    <citation type="submission" date="2014-04" db="EMBL/GenBank/DDBJ databases">
        <title>Evolutionary Origins and Diversification of the Mycorrhizal Mutualists.</title>
        <authorList>
            <consortium name="DOE Joint Genome Institute"/>
            <consortium name="Mycorrhizal Genomics Consortium"/>
            <person name="Kohler A."/>
            <person name="Kuo A."/>
            <person name="Nagy L.G."/>
            <person name="Floudas D."/>
            <person name="Copeland A."/>
            <person name="Barry K.W."/>
            <person name="Cichocki N."/>
            <person name="Veneault-Fourrey C."/>
            <person name="LaButti K."/>
            <person name="Lindquist E.A."/>
            <person name="Lipzen A."/>
            <person name="Lundell T."/>
            <person name="Morin E."/>
            <person name="Murat C."/>
            <person name="Riley R."/>
            <person name="Ohm R."/>
            <person name="Sun H."/>
            <person name="Tunlid A."/>
            <person name="Henrissat B."/>
            <person name="Grigoriev I.V."/>
            <person name="Hibbett D.S."/>
            <person name="Martin F."/>
        </authorList>
    </citation>
    <scope>NUCLEOTIDE SEQUENCE [LARGE SCALE GENOMIC DNA]</scope>
    <source>
        <strain evidence="4 5">MD-312</strain>
    </source>
</reference>
<dbReference type="InterPro" id="IPR011990">
    <property type="entry name" value="TPR-like_helical_dom_sf"/>
</dbReference>
<evidence type="ECO:0000313" key="5">
    <source>
        <dbReference type="Proteomes" id="UP000053820"/>
    </source>
</evidence>
<keyword evidence="5" id="KW-1185">Reference proteome</keyword>
<dbReference type="PANTHER" id="PTHR22767">
    <property type="entry name" value="N-TERMINAL ACETYLTRANSFERASE-RELATED"/>
    <property type="match status" value="1"/>
</dbReference>
<dbReference type="Gene3D" id="1.25.40.1040">
    <property type="match status" value="1"/>
</dbReference>
<protein>
    <recommendedName>
        <fullName evidence="6">N-terminal acetyltransferase A, auxiliary subunit</fullName>
    </recommendedName>
</protein>
<dbReference type="GO" id="GO:0031415">
    <property type="term" value="C:NatA complex"/>
    <property type="evidence" value="ECO:0007669"/>
    <property type="project" value="TreeGrafter"/>
</dbReference>
<name>A0A0C9WEA0_9AGAM</name>
<dbReference type="Pfam" id="PF12569">
    <property type="entry name" value="NatA_aux_su"/>
    <property type="match status" value="1"/>
</dbReference>
<accession>A0A0C9WEA0</accession>
<dbReference type="HOGENOM" id="CLU_006686_1_0_1"/>
<keyword evidence="1" id="KW-0677">Repeat</keyword>
<dbReference type="OrthoDB" id="10263032at2759"/>
<dbReference type="Gene3D" id="1.25.40.1010">
    <property type="match status" value="1"/>
</dbReference>
<evidence type="ECO:0000256" key="3">
    <source>
        <dbReference type="SAM" id="MobiDB-lite"/>
    </source>
</evidence>
<evidence type="ECO:0008006" key="6">
    <source>
        <dbReference type="Google" id="ProtNLM"/>
    </source>
</evidence>
<dbReference type="SUPFAM" id="SSF48452">
    <property type="entry name" value="TPR-like"/>
    <property type="match status" value="1"/>
</dbReference>
<gene>
    <name evidence="4" type="ORF">HYDPIDRAFT_93055</name>
</gene>
<evidence type="ECO:0000256" key="1">
    <source>
        <dbReference type="ARBA" id="ARBA00022737"/>
    </source>
</evidence>
<dbReference type="InterPro" id="IPR021183">
    <property type="entry name" value="NatA_aux_su"/>
</dbReference>
<evidence type="ECO:0000313" key="4">
    <source>
        <dbReference type="EMBL" id="KIJ63152.1"/>
    </source>
</evidence>
<sequence length="858" mass="97745">MATQDWPQKDRKLFSELLQAYESKTLLKGRKTADQILKKYPDHGETMCMKGLIMVHLGEREEGKALAHQGMLKNPTSNIVWHVWALIQKGERNFPEALKAYSVALKTDKDNFNIIRETSILQSHTRQYEALVESRLRMLQLRPYARAHWVGLGLAYKLQGNLAEANRVFTHLEAFLRSIPVRDPEYGELILFHIRILEEMGELQQALTLLDTNAKERRLVDRPAIVEFRDSAQKAEWTTSAEQSWRELIDQNNDCYDYYKGLLANSDIDLNNLTEASREKALQILGEFSAKKANAPQRLALTVAEGNARHTSETFKERVKPYLEHALRKGIPSLFSDIKGLYAKSEFKRQAIEEIVENIRSSEEATSPQPSSEPTYYLWTLYFLAQHYSYLQQYEKALGILDTALKHTPTLPELHMTKARVFKRAGDPYRAVQSMDEARKLDGQDRFVNTKSGKYRLRAGMLNEAEEVFGMFTRKGAATPGADLVEMQALHYLTEVANASERTGKLNIALKRCYQIRKVFESFRDDQYDFHQYSIRKSILNPYTAMLQWEDNLRSHPAYIHAAVLAARIWVMLFDDPTLANTIQQPEKATELSKKALNKAKKAAARKATAESTSQDNDDTSKQKAQSKIEDKGLDAPLAKEDDPDGLKLVVSDQKLEQAHEFLGTVVESGRDRVDVFVALFDVAIRRKQYLQAARALRRAHMLDAQHPEVHLRIVHFSREGQCRSTQYKSILDESLAVVKPAELTLEALNSQYLQLHSTSPPVILACAKVSQTLDASRNDVENILFTALGEDVKLTMKDALSILSHLQNLKSPRADEFRIACDAKYKLSTVFKSAEEQAALRLQCIEPLKDNEVETIF</sequence>
<proteinExistence type="predicted"/>